<organism evidence="2 3">
    <name type="scientific">Tuber borchii</name>
    <name type="common">White truffle</name>
    <dbReference type="NCBI Taxonomy" id="42251"/>
    <lineage>
        <taxon>Eukaryota</taxon>
        <taxon>Fungi</taxon>
        <taxon>Dikarya</taxon>
        <taxon>Ascomycota</taxon>
        <taxon>Pezizomycotina</taxon>
        <taxon>Pezizomycetes</taxon>
        <taxon>Pezizales</taxon>
        <taxon>Tuberaceae</taxon>
        <taxon>Tuber</taxon>
    </lineage>
</organism>
<sequence length="203" mass="22894">MVNFKLELTSSPVNKQSRLCREQSNRSPMELVLAGSTPGAMTTRMKQGRLRPAINPTNLLRDPRALSQVFTKDDLVLAQGWNQETHGLEFTRGETCVDFNEYFGLHIRKDSIANTNERVRHKRPVEIRDVPHTEPWTVGENYGRLPIVFANNHRCLSRCRRIPRTVPRAVKSARSGGKYLGTRERGGQGSAVKDSGHVGKHLV</sequence>
<evidence type="ECO:0000313" key="3">
    <source>
        <dbReference type="Proteomes" id="UP000244722"/>
    </source>
</evidence>
<comment type="caution">
    <text evidence="2">The sequence shown here is derived from an EMBL/GenBank/DDBJ whole genome shotgun (WGS) entry which is preliminary data.</text>
</comment>
<dbReference type="EMBL" id="NESQ01000337">
    <property type="protein sequence ID" value="PUU73870.1"/>
    <property type="molecule type" value="Genomic_DNA"/>
</dbReference>
<evidence type="ECO:0000313" key="2">
    <source>
        <dbReference type="EMBL" id="PUU73870.1"/>
    </source>
</evidence>
<dbReference type="Proteomes" id="UP000244722">
    <property type="component" value="Unassembled WGS sequence"/>
</dbReference>
<protein>
    <submittedName>
        <fullName evidence="2">Uncharacterized protein</fullName>
    </submittedName>
</protein>
<keyword evidence="3" id="KW-1185">Reference proteome</keyword>
<proteinExistence type="predicted"/>
<accession>A0A2T6ZEF1</accession>
<gene>
    <name evidence="2" type="ORF">B9Z19DRAFT_1134264</name>
</gene>
<feature type="region of interest" description="Disordered" evidence="1">
    <location>
        <begin position="172"/>
        <end position="203"/>
    </location>
</feature>
<reference evidence="2 3" key="1">
    <citation type="submission" date="2017-04" db="EMBL/GenBank/DDBJ databases">
        <title>Draft genome sequence of Tuber borchii Vittad., a whitish edible truffle.</title>
        <authorList>
            <consortium name="DOE Joint Genome Institute"/>
            <person name="Murat C."/>
            <person name="Kuo A."/>
            <person name="Barry K.W."/>
            <person name="Clum A."/>
            <person name="Dockter R.B."/>
            <person name="Fauchery L."/>
            <person name="Iotti M."/>
            <person name="Kohler A."/>
            <person name="Labutti K."/>
            <person name="Lindquist E.A."/>
            <person name="Lipzen A."/>
            <person name="Ohm R.A."/>
            <person name="Wang M."/>
            <person name="Grigoriev I.V."/>
            <person name="Zambonelli A."/>
            <person name="Martin F.M."/>
        </authorList>
    </citation>
    <scope>NUCLEOTIDE SEQUENCE [LARGE SCALE GENOMIC DNA]</scope>
    <source>
        <strain evidence="2 3">Tbo3840</strain>
    </source>
</reference>
<name>A0A2T6ZEF1_TUBBO</name>
<dbReference type="AlphaFoldDB" id="A0A2T6ZEF1"/>
<evidence type="ECO:0000256" key="1">
    <source>
        <dbReference type="SAM" id="MobiDB-lite"/>
    </source>
</evidence>